<proteinExistence type="predicted"/>
<dbReference type="RefSeq" id="XP_066087451.1">
    <property type="nucleotide sequence ID" value="XM_066231354.1"/>
</dbReference>
<feature type="compositionally biased region" description="Basic and acidic residues" evidence="2">
    <location>
        <begin position="20"/>
        <end position="29"/>
    </location>
</feature>
<evidence type="ECO:0000259" key="3">
    <source>
        <dbReference type="PROSITE" id="PS50089"/>
    </source>
</evidence>
<dbReference type="AlphaFoldDB" id="A0AAX4KTC2"/>
<dbReference type="SUPFAM" id="SSF57850">
    <property type="entry name" value="RING/U-box"/>
    <property type="match status" value="1"/>
</dbReference>
<name>A0AAX4KTC2_9TREE</name>
<dbReference type="GeneID" id="91106409"/>
<sequence>MSEESDTSRPTRQAKKNAIRKIDKAVPREKKYKKKRKKEDQAAKELRQRYKQLDQKGKLARQQVEEGRHVVIDLMDDDSEEGERDKRKKEEREAEMVPFECVICSEEIIDVLSKAISEGKGGVDGGLAIWSCDQKDCGVLFCTSCVIRYITGAMARTNCPACRREWNLGMLRDQARAYDPDLLGEG</sequence>
<evidence type="ECO:0000256" key="2">
    <source>
        <dbReference type="SAM" id="MobiDB-lite"/>
    </source>
</evidence>
<feature type="domain" description="RING-type" evidence="3">
    <location>
        <begin position="101"/>
        <end position="163"/>
    </location>
</feature>
<keyword evidence="1" id="KW-0863">Zinc-finger</keyword>
<evidence type="ECO:0000313" key="5">
    <source>
        <dbReference type="Proteomes" id="UP001358614"/>
    </source>
</evidence>
<dbReference type="EMBL" id="CP144090">
    <property type="protein sequence ID" value="WWD09484.1"/>
    <property type="molecule type" value="Genomic_DNA"/>
</dbReference>
<dbReference type="Gene3D" id="3.30.40.10">
    <property type="entry name" value="Zinc/RING finger domain, C3HC4 (zinc finger)"/>
    <property type="match status" value="1"/>
</dbReference>
<keyword evidence="1" id="KW-0862">Zinc</keyword>
<dbReference type="GO" id="GO:0008270">
    <property type="term" value="F:zinc ion binding"/>
    <property type="evidence" value="ECO:0007669"/>
    <property type="project" value="UniProtKB-KW"/>
</dbReference>
<feature type="region of interest" description="Disordered" evidence="2">
    <location>
        <begin position="70"/>
        <end position="91"/>
    </location>
</feature>
<organism evidence="4 5">
    <name type="scientific">Kwoniella europaea PYCC6329</name>
    <dbReference type="NCBI Taxonomy" id="1423913"/>
    <lineage>
        <taxon>Eukaryota</taxon>
        <taxon>Fungi</taxon>
        <taxon>Dikarya</taxon>
        <taxon>Basidiomycota</taxon>
        <taxon>Agaricomycotina</taxon>
        <taxon>Tremellomycetes</taxon>
        <taxon>Tremellales</taxon>
        <taxon>Cryptococcaceae</taxon>
        <taxon>Kwoniella</taxon>
    </lineage>
</organism>
<accession>A0AAX4KTC2</accession>
<dbReference type="InterPro" id="IPR001841">
    <property type="entry name" value="Znf_RING"/>
</dbReference>
<dbReference type="InterPro" id="IPR013083">
    <property type="entry name" value="Znf_RING/FYVE/PHD"/>
</dbReference>
<dbReference type="Proteomes" id="UP001358614">
    <property type="component" value="Chromosome 2"/>
</dbReference>
<protein>
    <recommendedName>
        <fullName evidence="3">RING-type domain-containing protein</fullName>
    </recommendedName>
</protein>
<keyword evidence="1" id="KW-0479">Metal-binding</keyword>
<keyword evidence="5" id="KW-1185">Reference proteome</keyword>
<evidence type="ECO:0000313" key="4">
    <source>
        <dbReference type="EMBL" id="WWD09484.1"/>
    </source>
</evidence>
<reference evidence="4 5" key="1">
    <citation type="submission" date="2024-01" db="EMBL/GenBank/DDBJ databases">
        <title>Comparative genomics of Cryptococcus and Kwoniella reveals pathogenesis evolution and contrasting modes of karyotype evolution via chromosome fusion or intercentromeric recombination.</title>
        <authorList>
            <person name="Coelho M.A."/>
            <person name="David-Palma M."/>
            <person name="Shea T."/>
            <person name="Bowers K."/>
            <person name="McGinley-Smith S."/>
            <person name="Mohammad A.W."/>
            <person name="Gnirke A."/>
            <person name="Yurkov A.M."/>
            <person name="Nowrousian M."/>
            <person name="Sun S."/>
            <person name="Cuomo C.A."/>
            <person name="Heitman J."/>
        </authorList>
    </citation>
    <scope>NUCLEOTIDE SEQUENCE [LARGE SCALE GENOMIC DNA]</scope>
    <source>
        <strain evidence="4 5">PYCC6329</strain>
    </source>
</reference>
<dbReference type="PROSITE" id="PS50089">
    <property type="entry name" value="ZF_RING_2"/>
    <property type="match status" value="1"/>
</dbReference>
<dbReference type="KEGG" id="ker:91106409"/>
<evidence type="ECO:0000256" key="1">
    <source>
        <dbReference type="PROSITE-ProRule" id="PRU00175"/>
    </source>
</evidence>
<gene>
    <name evidence="4" type="ORF">V865_007608</name>
</gene>
<feature type="region of interest" description="Disordered" evidence="2">
    <location>
        <begin position="1"/>
        <end position="44"/>
    </location>
</feature>